<comment type="subcellular location">
    <subcellularLocation>
        <location evidence="1">Membrane</location>
        <topology evidence="1">Multi-pass membrane protein</topology>
    </subcellularLocation>
</comment>
<evidence type="ECO:0000256" key="2">
    <source>
        <dbReference type="ARBA" id="ARBA00022692"/>
    </source>
</evidence>
<keyword evidence="4 5" id="KW-0472">Membrane</keyword>
<feature type="transmembrane region" description="Helical" evidence="5">
    <location>
        <begin position="20"/>
        <end position="43"/>
    </location>
</feature>
<evidence type="ECO:0000259" key="6">
    <source>
        <dbReference type="Pfam" id="PF00324"/>
    </source>
</evidence>
<dbReference type="Pfam" id="PF00324">
    <property type="entry name" value="AA_permease"/>
    <property type="match status" value="1"/>
</dbReference>
<feature type="transmembrane region" description="Helical" evidence="5">
    <location>
        <begin position="49"/>
        <end position="70"/>
    </location>
</feature>
<evidence type="ECO:0000256" key="3">
    <source>
        <dbReference type="ARBA" id="ARBA00022989"/>
    </source>
</evidence>
<feature type="transmembrane region" description="Helical" evidence="5">
    <location>
        <begin position="406"/>
        <end position="428"/>
    </location>
</feature>
<feature type="transmembrane region" description="Helical" evidence="5">
    <location>
        <begin position="334"/>
        <end position="356"/>
    </location>
</feature>
<keyword evidence="2 5" id="KW-0812">Transmembrane</keyword>
<evidence type="ECO:0000313" key="8">
    <source>
        <dbReference type="Proteomes" id="UP000316562"/>
    </source>
</evidence>
<evidence type="ECO:0000256" key="1">
    <source>
        <dbReference type="ARBA" id="ARBA00004141"/>
    </source>
</evidence>
<organism evidence="7 8">
    <name type="scientific">Acididesulfobacter guangdongensis</name>
    <dbReference type="NCBI Taxonomy" id="2597225"/>
    <lineage>
        <taxon>Bacteria</taxon>
        <taxon>Deltaproteobacteria</taxon>
        <taxon>Candidatus Acidulodesulfobacterales</taxon>
        <taxon>Candidatus Acididesulfobacter</taxon>
    </lineage>
</organism>
<dbReference type="InterPro" id="IPR004841">
    <property type="entry name" value="AA-permease/SLC12A_dom"/>
</dbReference>
<feature type="transmembrane region" description="Helical" evidence="5">
    <location>
        <begin position="440"/>
        <end position="458"/>
    </location>
</feature>
<dbReference type="PANTHER" id="PTHR42770">
    <property type="entry name" value="AMINO ACID TRANSPORTER-RELATED"/>
    <property type="match status" value="1"/>
</dbReference>
<protein>
    <submittedName>
        <fullName evidence="7">APC family permease</fullName>
    </submittedName>
</protein>
<feature type="transmembrane region" description="Helical" evidence="5">
    <location>
        <begin position="91"/>
        <end position="110"/>
    </location>
</feature>
<dbReference type="Gene3D" id="1.20.1740.10">
    <property type="entry name" value="Amino acid/polyamine transporter I"/>
    <property type="match status" value="1"/>
</dbReference>
<evidence type="ECO:0000313" key="7">
    <source>
        <dbReference type="EMBL" id="RZD17295.1"/>
    </source>
</evidence>
<dbReference type="InterPro" id="IPR050367">
    <property type="entry name" value="APC_superfamily"/>
</dbReference>
<feature type="transmembrane region" description="Helical" evidence="5">
    <location>
        <begin position="292"/>
        <end position="314"/>
    </location>
</feature>
<feature type="transmembrane region" description="Helical" evidence="5">
    <location>
        <begin position="130"/>
        <end position="151"/>
    </location>
</feature>
<reference evidence="7 8" key="1">
    <citation type="journal article" date="2019" name="ISME J.">
        <title>Insights into ecological role of a new deltaproteobacterial order Candidatus Acidulodesulfobacterales by metagenomics and metatranscriptomics.</title>
        <authorList>
            <person name="Tan S."/>
            <person name="Liu J."/>
            <person name="Fang Y."/>
            <person name="Hedlund B.P."/>
            <person name="Lian Z.H."/>
            <person name="Huang L.Y."/>
            <person name="Li J.T."/>
            <person name="Huang L.N."/>
            <person name="Li W.J."/>
            <person name="Jiang H.C."/>
            <person name="Dong H.L."/>
            <person name="Shu W.S."/>
        </authorList>
    </citation>
    <scope>NUCLEOTIDE SEQUENCE [LARGE SCALE GENOMIC DNA]</scope>
    <source>
        <strain evidence="7">AP2</strain>
    </source>
</reference>
<dbReference type="PIRSF" id="PIRSF006060">
    <property type="entry name" value="AA_transporter"/>
    <property type="match status" value="1"/>
</dbReference>
<dbReference type="PANTHER" id="PTHR42770:SF7">
    <property type="entry name" value="MEMBRANE PROTEIN"/>
    <property type="match status" value="1"/>
</dbReference>
<evidence type="ECO:0000256" key="5">
    <source>
        <dbReference type="SAM" id="Phobius"/>
    </source>
</evidence>
<evidence type="ECO:0000256" key="4">
    <source>
        <dbReference type="ARBA" id="ARBA00023136"/>
    </source>
</evidence>
<accession>A0A519BJ51</accession>
<comment type="caution">
    <text evidence="7">The sequence shown here is derived from an EMBL/GenBank/DDBJ whole genome shotgun (WGS) entry which is preliminary data.</text>
</comment>
<sequence length="501" mass="55958">MERSNLTGDKNKLHQILKLFDLSSLSISSVAPIFSIAAAGTSMVQSAGLFVPLAIGLIALPFLISSWIFLTLNKHFPNAGASYHWSRRIVGINYSNFQAWIIIMAYFWSIPPILIPASRFTLDLLGFNQFNVSYEILFALIWTVFAGFVLLYGTKLTAIVTQIFLFVEIIAVLLIGVIGYSIWDKFSYGMHSGNIFSFSNFNLSGIIVCMIIGATIVDGWEIDSYASEESKQPKLTPGKSGIIGAIMVVVYYYIIWPVLLHETSLKTLKSSPDVLLAWANNANPSILPVMKLALVASTAGSLWLTTFILSRALFSMSRDKIMPKFFGFLSKKRVPKWSILIPLILSFATILLEIFFPSFENFFNIVLATAGFFLVAEFFLDSFNTIIFLLKYHKNIKHSMSNHNHIIILSGAFFVFIYLGALLALFFVYGPKHLGSSIDLITAIMLAMGLCYTIWLLISKKEQKIYMADFDDSIDIIPFKKGNGETDAALKDVSDVGRPLF</sequence>
<feature type="transmembrane region" description="Helical" evidence="5">
    <location>
        <begin position="241"/>
        <end position="259"/>
    </location>
</feature>
<feature type="transmembrane region" description="Helical" evidence="5">
    <location>
        <begin position="362"/>
        <end position="390"/>
    </location>
</feature>
<dbReference type="Proteomes" id="UP000316562">
    <property type="component" value="Unassembled WGS sequence"/>
</dbReference>
<feature type="transmembrane region" description="Helical" evidence="5">
    <location>
        <begin position="203"/>
        <end position="220"/>
    </location>
</feature>
<dbReference type="EMBL" id="SGBC01000001">
    <property type="protein sequence ID" value="RZD17295.1"/>
    <property type="molecule type" value="Genomic_DNA"/>
</dbReference>
<gene>
    <name evidence="7" type="ORF">EVJ46_03445</name>
</gene>
<feature type="domain" description="Amino acid permease/ SLC12A" evidence="6">
    <location>
        <begin position="24"/>
        <end position="460"/>
    </location>
</feature>
<dbReference type="GO" id="GO:0055085">
    <property type="term" value="P:transmembrane transport"/>
    <property type="evidence" value="ECO:0007669"/>
    <property type="project" value="InterPro"/>
</dbReference>
<proteinExistence type="predicted"/>
<keyword evidence="3 5" id="KW-1133">Transmembrane helix</keyword>
<dbReference type="AlphaFoldDB" id="A0A519BJ51"/>
<name>A0A519BJ51_ACIG2</name>
<feature type="transmembrane region" description="Helical" evidence="5">
    <location>
        <begin position="163"/>
        <end position="183"/>
    </location>
</feature>
<dbReference type="GO" id="GO:0016020">
    <property type="term" value="C:membrane"/>
    <property type="evidence" value="ECO:0007669"/>
    <property type="project" value="UniProtKB-SubCell"/>
</dbReference>